<proteinExistence type="predicted"/>
<gene>
    <name evidence="3" type="ORF">Lalb_Chr17g0348591</name>
</gene>
<evidence type="ECO:0000256" key="1">
    <source>
        <dbReference type="SAM" id="MobiDB-lite"/>
    </source>
</evidence>
<evidence type="ECO:0000256" key="2">
    <source>
        <dbReference type="SAM" id="SignalP"/>
    </source>
</evidence>
<feature type="signal peptide" evidence="2">
    <location>
        <begin position="1"/>
        <end position="24"/>
    </location>
</feature>
<evidence type="ECO:0008006" key="5">
    <source>
        <dbReference type="Google" id="ProtNLM"/>
    </source>
</evidence>
<reference evidence="4" key="1">
    <citation type="journal article" date="2020" name="Nat. Commun.">
        <title>Genome sequence of the cluster root forming white lupin.</title>
        <authorList>
            <person name="Hufnagel B."/>
            <person name="Marques A."/>
            <person name="Soriano A."/>
            <person name="Marques L."/>
            <person name="Divol F."/>
            <person name="Doumas P."/>
            <person name="Sallet E."/>
            <person name="Mancinotti D."/>
            <person name="Carrere S."/>
            <person name="Marande W."/>
            <person name="Arribat S."/>
            <person name="Keller J."/>
            <person name="Huneau C."/>
            <person name="Blein T."/>
            <person name="Aime D."/>
            <person name="Laguerre M."/>
            <person name="Taylor J."/>
            <person name="Schubert V."/>
            <person name="Nelson M."/>
            <person name="Geu-Flores F."/>
            <person name="Crespi M."/>
            <person name="Gallardo-Guerrero K."/>
            <person name="Delaux P.-M."/>
            <person name="Salse J."/>
            <person name="Berges H."/>
            <person name="Guyot R."/>
            <person name="Gouzy J."/>
            <person name="Peret B."/>
        </authorList>
    </citation>
    <scope>NUCLEOTIDE SEQUENCE [LARGE SCALE GENOMIC DNA]</scope>
    <source>
        <strain evidence="4">cv. Amiga</strain>
    </source>
</reference>
<name>A0A6A4P4A7_LUPAL</name>
<accession>A0A6A4P4A7</accession>
<protein>
    <recommendedName>
        <fullName evidence="5">Transmembrane protein</fullName>
    </recommendedName>
</protein>
<evidence type="ECO:0000313" key="4">
    <source>
        <dbReference type="Proteomes" id="UP000447434"/>
    </source>
</evidence>
<comment type="caution">
    <text evidence="3">The sequence shown here is derived from an EMBL/GenBank/DDBJ whole genome shotgun (WGS) entry which is preliminary data.</text>
</comment>
<feature type="compositionally biased region" description="Basic and acidic residues" evidence="1">
    <location>
        <begin position="48"/>
        <end position="57"/>
    </location>
</feature>
<evidence type="ECO:0000313" key="3">
    <source>
        <dbReference type="EMBL" id="KAE9596370.1"/>
    </source>
</evidence>
<organism evidence="3 4">
    <name type="scientific">Lupinus albus</name>
    <name type="common">White lupine</name>
    <name type="synonym">Lupinus termis</name>
    <dbReference type="NCBI Taxonomy" id="3870"/>
    <lineage>
        <taxon>Eukaryota</taxon>
        <taxon>Viridiplantae</taxon>
        <taxon>Streptophyta</taxon>
        <taxon>Embryophyta</taxon>
        <taxon>Tracheophyta</taxon>
        <taxon>Spermatophyta</taxon>
        <taxon>Magnoliopsida</taxon>
        <taxon>eudicotyledons</taxon>
        <taxon>Gunneridae</taxon>
        <taxon>Pentapetalae</taxon>
        <taxon>rosids</taxon>
        <taxon>fabids</taxon>
        <taxon>Fabales</taxon>
        <taxon>Fabaceae</taxon>
        <taxon>Papilionoideae</taxon>
        <taxon>50 kb inversion clade</taxon>
        <taxon>genistoids sensu lato</taxon>
        <taxon>core genistoids</taxon>
        <taxon>Genisteae</taxon>
        <taxon>Lupinus</taxon>
    </lineage>
</organism>
<keyword evidence="2" id="KW-0732">Signal</keyword>
<feature type="region of interest" description="Disordered" evidence="1">
    <location>
        <begin position="32"/>
        <end position="59"/>
    </location>
</feature>
<feature type="chain" id="PRO_5025646598" description="Transmembrane protein" evidence="2">
    <location>
        <begin position="25"/>
        <end position="88"/>
    </location>
</feature>
<dbReference type="Proteomes" id="UP000447434">
    <property type="component" value="Chromosome 17"/>
</dbReference>
<keyword evidence="4" id="KW-1185">Reference proteome</keyword>
<dbReference type="EMBL" id="WOCE01000017">
    <property type="protein sequence ID" value="KAE9596370.1"/>
    <property type="molecule type" value="Genomic_DNA"/>
</dbReference>
<sequence length="88" mass="10302">MANSNICLSFILLFSFLLFSLLLASELPQTSLGNGKVFKEPNPTSSYDLERKRRDGSRMPTSNHFVRHVYKTPLEKRGIFYYLKFIFY</sequence>
<dbReference type="AlphaFoldDB" id="A0A6A4P4A7"/>